<dbReference type="KEGG" id="palw:PSAL_012230"/>
<dbReference type="AlphaFoldDB" id="A0A418SC56"/>
<evidence type="ECO:0000313" key="2">
    <source>
        <dbReference type="Proteomes" id="UP000283786"/>
    </source>
</evidence>
<organism evidence="1 2">
    <name type="scientific">Pseudooceanicola algae</name>
    <dbReference type="NCBI Taxonomy" id="1537215"/>
    <lineage>
        <taxon>Bacteria</taxon>
        <taxon>Pseudomonadati</taxon>
        <taxon>Pseudomonadota</taxon>
        <taxon>Alphaproteobacteria</taxon>
        <taxon>Rhodobacterales</taxon>
        <taxon>Paracoccaceae</taxon>
        <taxon>Pseudooceanicola</taxon>
    </lineage>
</organism>
<evidence type="ECO:0000313" key="1">
    <source>
        <dbReference type="EMBL" id="QPM89992.1"/>
    </source>
</evidence>
<dbReference type="Proteomes" id="UP000283786">
    <property type="component" value="Chromosome"/>
</dbReference>
<protein>
    <submittedName>
        <fullName evidence="1">Uncharacterized protein</fullName>
    </submittedName>
</protein>
<keyword evidence="2" id="KW-1185">Reference proteome</keyword>
<proteinExistence type="predicted"/>
<dbReference type="EMBL" id="CP060436">
    <property type="protein sequence ID" value="QPM89992.1"/>
    <property type="molecule type" value="Genomic_DNA"/>
</dbReference>
<dbReference type="RefSeq" id="WP_196222883.1">
    <property type="nucleotide sequence ID" value="NZ_CP060436.1"/>
</dbReference>
<accession>A0A418SC56</accession>
<name>A0A418SC56_9RHOB</name>
<reference evidence="1 2" key="1">
    <citation type="submission" date="2020-08" db="EMBL/GenBank/DDBJ databases">
        <title>Genome sequence of Rhodobacteraceae bacterium Lw-13e.</title>
        <authorList>
            <person name="Poehlein A."/>
            <person name="Wolter L."/>
            <person name="Daniel R."/>
            <person name="Brinkhoff T."/>
        </authorList>
    </citation>
    <scope>NUCLEOTIDE SEQUENCE [LARGE SCALE GENOMIC DNA]</scope>
    <source>
        <strain evidence="1 2">Lw-13e</strain>
    </source>
</reference>
<sequence>MADHSGNSGSGTVGIAFILGVVVVVLAGVVWYVYSGGELPGESEPEIQIDLPGDS</sequence>
<gene>
    <name evidence="1" type="ORF">PSAL_012230</name>
</gene>